<sequence length="74" mass="8258">MTLLSPKKALLILLIPLAASLNACAVYPAYVAPRPVAVVRPYYAPPAVVVRPGYVRPWGGYGYRRWGGWHGHWR</sequence>
<dbReference type="EMBL" id="CP022129">
    <property type="protein sequence ID" value="ASF48217.1"/>
    <property type="molecule type" value="Genomic_DNA"/>
</dbReference>
<dbReference type="Proteomes" id="UP000237423">
    <property type="component" value="Unassembled WGS sequence"/>
</dbReference>
<name>A0A1Z4C3U2_9GAMM</name>
<organism evidence="2 4">
    <name type="scientific">Methylovulum psychrotolerans</name>
    <dbReference type="NCBI Taxonomy" id="1704499"/>
    <lineage>
        <taxon>Bacteria</taxon>
        <taxon>Pseudomonadati</taxon>
        <taxon>Pseudomonadota</taxon>
        <taxon>Gammaproteobacteria</taxon>
        <taxon>Methylococcales</taxon>
        <taxon>Methylococcaceae</taxon>
        <taxon>Methylovulum</taxon>
    </lineage>
</organism>
<evidence type="ECO:0000256" key="1">
    <source>
        <dbReference type="SAM" id="SignalP"/>
    </source>
</evidence>
<evidence type="ECO:0008006" key="6">
    <source>
        <dbReference type="Google" id="ProtNLM"/>
    </source>
</evidence>
<keyword evidence="1" id="KW-0732">Signal</keyword>
<evidence type="ECO:0000313" key="5">
    <source>
        <dbReference type="Proteomes" id="UP000237423"/>
    </source>
</evidence>
<evidence type="ECO:0000313" key="3">
    <source>
        <dbReference type="EMBL" id="POZ50417.1"/>
    </source>
</evidence>
<gene>
    <name evidence="3" type="ORF">AADEFJLK_03830</name>
    <name evidence="2" type="ORF">CEK71_20330</name>
</gene>
<dbReference type="RefSeq" id="WP_088621087.1">
    <property type="nucleotide sequence ID" value="NZ_CP022129.1"/>
</dbReference>
<proteinExistence type="predicted"/>
<dbReference type="Proteomes" id="UP000197019">
    <property type="component" value="Chromosome"/>
</dbReference>
<feature type="chain" id="PRO_5036031042" description="Lipoprotein" evidence="1">
    <location>
        <begin position="26"/>
        <end position="74"/>
    </location>
</feature>
<keyword evidence="4" id="KW-1185">Reference proteome</keyword>
<evidence type="ECO:0000313" key="2">
    <source>
        <dbReference type="EMBL" id="ASF48217.1"/>
    </source>
</evidence>
<reference evidence="3 5" key="2">
    <citation type="submission" date="2017-11" db="EMBL/GenBank/DDBJ databases">
        <title>Draft Genome Sequence of Methylobacter psychrotolerans Sph1T, an Obligate Methanotroph from Low-Temperature Environments.</title>
        <authorList>
            <person name="Oshkin I.Y."/>
            <person name="Miroshnikov K."/>
            <person name="Belova S.E."/>
            <person name="Korzhenkov A."/>
            <person name="Toshchakov S.V."/>
            <person name="Dedysh S.N."/>
        </authorList>
    </citation>
    <scope>NUCLEOTIDE SEQUENCE [LARGE SCALE GENOMIC DNA]</scope>
    <source>
        <strain evidence="3 5">Sph1</strain>
    </source>
</reference>
<reference evidence="2 4" key="1">
    <citation type="submission" date="2017-06" db="EMBL/GenBank/DDBJ databases">
        <title>Genome Sequencing of the methanotroph Methylovulum psychrotolerants str. HV10-M2 isolated from a high-altitude environment.</title>
        <authorList>
            <person name="Mateos-Rivera A."/>
        </authorList>
    </citation>
    <scope>NUCLEOTIDE SEQUENCE [LARGE SCALE GENOMIC DNA]</scope>
    <source>
        <strain evidence="2 4">HV10_M2</strain>
    </source>
</reference>
<evidence type="ECO:0000313" key="4">
    <source>
        <dbReference type="Proteomes" id="UP000197019"/>
    </source>
</evidence>
<dbReference type="EMBL" id="PGFZ01000011">
    <property type="protein sequence ID" value="POZ50417.1"/>
    <property type="molecule type" value="Genomic_DNA"/>
</dbReference>
<accession>A0A1Z4C3U2</accession>
<protein>
    <recommendedName>
        <fullName evidence="6">Lipoprotein</fullName>
    </recommendedName>
</protein>
<dbReference type="AlphaFoldDB" id="A0A1Z4C3U2"/>
<feature type="signal peptide" evidence="1">
    <location>
        <begin position="1"/>
        <end position="25"/>
    </location>
</feature>
<dbReference type="KEGG" id="mpsy:CEK71_20330"/>